<dbReference type="GeneID" id="60925742"/>
<reference evidence="5" key="4">
    <citation type="submission" date="2022-10" db="EMBL/GenBank/DDBJ databases">
        <title>Human gut microbiome strain richness.</title>
        <authorList>
            <person name="Chen-Liaw A."/>
        </authorList>
    </citation>
    <scope>NUCLEOTIDE SEQUENCE</scope>
    <source>
        <strain evidence="5">1001283st1_A3_1001283B150304_161114</strain>
    </source>
</reference>
<dbReference type="InterPro" id="IPR010559">
    <property type="entry name" value="Sig_transdc_His_kin_internal"/>
</dbReference>
<dbReference type="Pfam" id="PF06580">
    <property type="entry name" value="His_kinase"/>
    <property type="match status" value="1"/>
</dbReference>
<keyword evidence="1" id="KW-0812">Transmembrane</keyword>
<evidence type="ECO:0000259" key="2">
    <source>
        <dbReference type="Pfam" id="PF06580"/>
    </source>
</evidence>
<accession>A0A0P0EUE2</accession>
<dbReference type="PANTHER" id="PTHR34220">
    <property type="entry name" value="SENSOR HISTIDINE KINASE YPDA"/>
    <property type="match status" value="1"/>
</dbReference>
<dbReference type="EMBL" id="CP083685">
    <property type="protein sequence ID" value="UYU88805.1"/>
    <property type="molecule type" value="Genomic_DNA"/>
</dbReference>
<evidence type="ECO:0000256" key="1">
    <source>
        <dbReference type="SAM" id="Phobius"/>
    </source>
</evidence>
<dbReference type="RefSeq" id="WP_008764715.1">
    <property type="nucleotide sequence ID" value="NZ_BAABXH010000001.1"/>
</dbReference>
<feature type="transmembrane region" description="Helical" evidence="1">
    <location>
        <begin position="83"/>
        <end position="112"/>
    </location>
</feature>
<sequence length="346" mass="41179">MNLKYEWINTLFIILPLSLCVFIIVDIAYNERIWELDTFAVKARLQALGITVAYFYLLNYIFKRVARFFIDKSKDEKKANWKEYVWVFLINFVFLNIMHTFIMFCITMAGTFKWGESALINVTGALLAFLYYIMIRNRILFKSLIEQSLQLEKVKVDQLETELKFLKSQYHPHFLFNALNTIYFQVDENNKVAKQSIEQLSDLLRYQLYDIEKEVTMEQEINYLRSYIAFQQLRMSERLMLDLYFDPQLKEQKIHPLLLQPLIENAFKYVRGDYKIKLEIKVDGNQIQSEIKNSISSSPSTANKKEKGIGIENLKRRLDLLYPEKYSLDFKQTDHMFIAKLTINTD</sequence>
<dbReference type="Proteomes" id="UP001217776">
    <property type="component" value="Unassembled WGS sequence"/>
</dbReference>
<keyword evidence="1" id="KW-0472">Membrane</keyword>
<evidence type="ECO:0000313" key="7">
    <source>
        <dbReference type="EMBL" id="UYU88805.1"/>
    </source>
</evidence>
<evidence type="ECO:0000313" key="6">
    <source>
        <dbReference type="EMBL" id="RHD88841.1"/>
    </source>
</evidence>
<dbReference type="OMA" id="YPGKHTF"/>
<feature type="transmembrane region" description="Helical" evidence="1">
    <location>
        <begin position="7"/>
        <end position="25"/>
    </location>
</feature>
<dbReference type="PANTHER" id="PTHR34220:SF7">
    <property type="entry name" value="SENSOR HISTIDINE KINASE YPDA"/>
    <property type="match status" value="1"/>
</dbReference>
<keyword evidence="1" id="KW-1133">Transmembrane helix</keyword>
<dbReference type="InterPro" id="IPR050640">
    <property type="entry name" value="Bact_2-comp_sensor_kinase"/>
</dbReference>
<dbReference type="InterPro" id="IPR036890">
    <property type="entry name" value="HATPase_C_sf"/>
</dbReference>
<dbReference type="Proteomes" id="UP000284785">
    <property type="component" value="Unassembled WGS sequence"/>
</dbReference>
<keyword evidence="3" id="KW-0418">Kinase</keyword>
<dbReference type="KEGG" id="btho:Btheta7330_03411"/>
<dbReference type="Proteomes" id="UP000460317">
    <property type="component" value="Unassembled WGS sequence"/>
</dbReference>
<reference evidence="7" key="3">
    <citation type="submission" date="2021-06" db="EMBL/GenBank/DDBJ databases">
        <title>Interrogation of the integrated mobile genetic elements in gut-associated Bacteroides with a consensus prediction approach.</title>
        <authorList>
            <person name="Campbell D.E."/>
            <person name="Leigh J.R."/>
            <person name="Kim T."/>
            <person name="England W."/>
            <person name="Whitaker R.J."/>
            <person name="Degnan P.H."/>
        </authorList>
    </citation>
    <scope>NUCLEOTIDE SEQUENCE</scope>
    <source>
        <strain evidence="7">VPI-3443</strain>
    </source>
</reference>
<proteinExistence type="predicted"/>
<dbReference type="EMBL" id="QSJP01000006">
    <property type="protein sequence ID" value="RHD88841.1"/>
    <property type="molecule type" value="Genomic_DNA"/>
</dbReference>
<evidence type="ECO:0000313" key="4">
    <source>
        <dbReference type="EMBL" id="KAB4479468.1"/>
    </source>
</evidence>
<feature type="transmembrane region" description="Helical" evidence="1">
    <location>
        <begin position="118"/>
        <end position="135"/>
    </location>
</feature>
<evidence type="ECO:0000313" key="9">
    <source>
        <dbReference type="Proteomes" id="UP000436858"/>
    </source>
</evidence>
<organism evidence="3 10">
    <name type="scientific">Bacteroides thetaiotaomicron</name>
    <dbReference type="NCBI Taxonomy" id="818"/>
    <lineage>
        <taxon>Bacteria</taxon>
        <taxon>Pseudomonadati</taxon>
        <taxon>Bacteroidota</taxon>
        <taxon>Bacteroidia</taxon>
        <taxon>Bacteroidales</taxon>
        <taxon>Bacteroidaceae</taxon>
        <taxon>Bacteroides</taxon>
    </lineage>
</organism>
<protein>
    <submittedName>
        <fullName evidence="3 5">Histidine kinase</fullName>
    </submittedName>
</protein>
<keyword evidence="3" id="KW-0808">Transferase</keyword>
<dbReference type="GO" id="GO:0000155">
    <property type="term" value="F:phosphorelay sensor kinase activity"/>
    <property type="evidence" value="ECO:0007669"/>
    <property type="project" value="InterPro"/>
</dbReference>
<name>A0A0P0EUE2_BACT4</name>
<feature type="transmembrane region" description="Helical" evidence="1">
    <location>
        <begin position="45"/>
        <end position="62"/>
    </location>
</feature>
<dbReference type="Proteomes" id="UP000436858">
    <property type="component" value="Unassembled WGS sequence"/>
</dbReference>
<reference evidence="9 10" key="2">
    <citation type="journal article" date="2019" name="Nat. Med.">
        <title>A library of human gut bacterial isolates paired with longitudinal multiomics data enables mechanistic microbiome research.</title>
        <authorList>
            <person name="Poyet M."/>
            <person name="Groussin M."/>
            <person name="Gibbons S.M."/>
            <person name="Avila-Pacheco J."/>
            <person name="Jiang X."/>
            <person name="Kearney S.M."/>
            <person name="Perrotta A.R."/>
            <person name="Berdy B."/>
            <person name="Zhao S."/>
            <person name="Lieberman T.D."/>
            <person name="Swanson P.K."/>
            <person name="Smith M."/>
            <person name="Roesemann S."/>
            <person name="Alexander J.E."/>
            <person name="Rich S.A."/>
            <person name="Livny J."/>
            <person name="Vlamakis H."/>
            <person name="Clish C."/>
            <person name="Bullock K."/>
            <person name="Deik A."/>
            <person name="Scott J."/>
            <person name="Pierce K.A."/>
            <person name="Xavier R.J."/>
            <person name="Alm E.J."/>
        </authorList>
    </citation>
    <scope>NUCLEOTIDE SEQUENCE [LARGE SCALE GENOMIC DNA]</scope>
    <source>
        <strain evidence="4 9">BIOML-A162</strain>
        <strain evidence="3 10">BIOML-A165</strain>
    </source>
</reference>
<dbReference type="AlphaFoldDB" id="A0A0P0EUE2"/>
<reference evidence="6 8" key="1">
    <citation type="submission" date="2018-08" db="EMBL/GenBank/DDBJ databases">
        <title>A genome reference for cultivated species of the human gut microbiota.</title>
        <authorList>
            <person name="Zou Y."/>
            <person name="Xue W."/>
            <person name="Luo G."/>
        </authorList>
    </citation>
    <scope>NUCLEOTIDE SEQUENCE [LARGE SCALE GENOMIC DNA]</scope>
    <source>
        <strain evidence="6 8">AM30-26</strain>
    </source>
</reference>
<dbReference type="Proteomes" id="UP001162960">
    <property type="component" value="Chromosome"/>
</dbReference>
<accession>C6IK07</accession>
<dbReference type="Gene3D" id="3.30.565.10">
    <property type="entry name" value="Histidine kinase-like ATPase, C-terminal domain"/>
    <property type="match status" value="1"/>
</dbReference>
<dbReference type="EMBL" id="JAQNVG010000014">
    <property type="protein sequence ID" value="MDC2236102.1"/>
    <property type="molecule type" value="Genomic_DNA"/>
</dbReference>
<evidence type="ECO:0000313" key="8">
    <source>
        <dbReference type="Proteomes" id="UP000284785"/>
    </source>
</evidence>
<evidence type="ECO:0000313" key="10">
    <source>
        <dbReference type="Proteomes" id="UP000460317"/>
    </source>
</evidence>
<evidence type="ECO:0000313" key="3">
    <source>
        <dbReference type="EMBL" id="KAB4454841.1"/>
    </source>
</evidence>
<feature type="domain" description="Signal transduction histidine kinase internal region" evidence="2">
    <location>
        <begin position="161"/>
        <end position="239"/>
    </location>
</feature>
<dbReference type="EMBL" id="WCSB01000002">
    <property type="protein sequence ID" value="KAB4454841.1"/>
    <property type="molecule type" value="Genomic_DNA"/>
</dbReference>
<evidence type="ECO:0000313" key="5">
    <source>
        <dbReference type="EMBL" id="MDC2236102.1"/>
    </source>
</evidence>
<dbReference type="EMBL" id="WCRY01000018">
    <property type="protein sequence ID" value="KAB4479468.1"/>
    <property type="molecule type" value="Genomic_DNA"/>
</dbReference>
<gene>
    <name evidence="6" type="ORF">DW780_08855</name>
    <name evidence="4" type="ORF">GAN91_17580</name>
    <name evidence="3" type="ORF">GAN93_04065</name>
    <name evidence="7" type="ORF">KQP74_12615</name>
    <name evidence="5" type="ORF">PO127_10125</name>
</gene>
<dbReference type="GO" id="GO:0016020">
    <property type="term" value="C:membrane"/>
    <property type="evidence" value="ECO:0007669"/>
    <property type="project" value="InterPro"/>
</dbReference>